<evidence type="ECO:0000313" key="6">
    <source>
        <dbReference type="EnsemblProtists" id="PYU1_T011806"/>
    </source>
</evidence>
<evidence type="ECO:0000256" key="3">
    <source>
        <dbReference type="ARBA" id="ARBA00023002"/>
    </source>
</evidence>
<reference evidence="7" key="2">
    <citation type="submission" date="2010-04" db="EMBL/GenBank/DDBJ databases">
        <authorList>
            <person name="Buell R."/>
            <person name="Hamilton J."/>
            <person name="Hostetler J."/>
        </authorList>
    </citation>
    <scope>NUCLEOTIDE SEQUENCE [LARGE SCALE GENOMIC DNA]</scope>
    <source>
        <strain evidence="7">DAOM:BR144</strain>
    </source>
</reference>
<comment type="cofactor">
    <cofactor evidence="5">
        <name>heme</name>
        <dbReference type="ChEBI" id="CHEBI:30413"/>
    </cofactor>
</comment>
<dbReference type="SUPFAM" id="SSF48264">
    <property type="entry name" value="Cytochrome P450"/>
    <property type="match status" value="2"/>
</dbReference>
<name>K3X3K7_GLOUD</name>
<dbReference type="InParanoid" id="K3X3K7"/>
<proteinExistence type="inferred from homology"/>
<dbReference type="Proteomes" id="UP000019132">
    <property type="component" value="Unassembled WGS sequence"/>
</dbReference>
<organism evidence="6 7">
    <name type="scientific">Globisporangium ultimum (strain ATCC 200006 / CBS 805.95 / DAOM BR144)</name>
    <name type="common">Pythium ultimum</name>
    <dbReference type="NCBI Taxonomy" id="431595"/>
    <lineage>
        <taxon>Eukaryota</taxon>
        <taxon>Sar</taxon>
        <taxon>Stramenopiles</taxon>
        <taxon>Oomycota</taxon>
        <taxon>Peronosporomycetes</taxon>
        <taxon>Pythiales</taxon>
        <taxon>Pythiaceae</taxon>
        <taxon>Globisporangium</taxon>
    </lineage>
</organism>
<keyword evidence="2 5" id="KW-0479">Metal-binding</keyword>
<protein>
    <recommendedName>
        <fullName evidence="8">Cytochrome P450</fullName>
    </recommendedName>
</protein>
<feature type="binding site" description="axial binding residue" evidence="5">
    <location>
        <position position="457"/>
    </location>
    <ligand>
        <name>heme</name>
        <dbReference type="ChEBI" id="CHEBI:30413"/>
    </ligand>
    <ligandPart>
        <name>Fe</name>
        <dbReference type="ChEBI" id="CHEBI:18248"/>
    </ligandPart>
</feature>
<dbReference type="InterPro" id="IPR002401">
    <property type="entry name" value="Cyt_P450_E_grp-I"/>
</dbReference>
<dbReference type="PANTHER" id="PTHR24296">
    <property type="entry name" value="CYTOCHROME P450"/>
    <property type="match status" value="1"/>
</dbReference>
<dbReference type="VEuPathDB" id="FungiDB:PYU1_G011780"/>
<dbReference type="HOGENOM" id="CLU_381536_0_0_1"/>
<dbReference type="GO" id="GO:0020037">
    <property type="term" value="F:heme binding"/>
    <property type="evidence" value="ECO:0007669"/>
    <property type="project" value="InterPro"/>
</dbReference>
<dbReference type="InterPro" id="IPR001128">
    <property type="entry name" value="Cyt_P450"/>
</dbReference>
<dbReference type="PRINTS" id="PR00463">
    <property type="entry name" value="EP450I"/>
</dbReference>
<dbReference type="InterPro" id="IPR036396">
    <property type="entry name" value="Cyt_P450_sf"/>
</dbReference>
<evidence type="ECO:0008006" key="8">
    <source>
        <dbReference type="Google" id="ProtNLM"/>
    </source>
</evidence>
<keyword evidence="4 5" id="KW-0408">Iron</keyword>
<dbReference type="GO" id="GO:0005506">
    <property type="term" value="F:iron ion binding"/>
    <property type="evidence" value="ECO:0007669"/>
    <property type="project" value="InterPro"/>
</dbReference>
<reference evidence="6" key="3">
    <citation type="submission" date="2015-02" db="UniProtKB">
        <authorList>
            <consortium name="EnsemblProtists"/>
        </authorList>
    </citation>
    <scope>IDENTIFICATION</scope>
    <source>
        <strain evidence="6">DAOM BR144</strain>
    </source>
</reference>
<evidence type="ECO:0000313" key="7">
    <source>
        <dbReference type="Proteomes" id="UP000019132"/>
    </source>
</evidence>
<dbReference type="PRINTS" id="PR00385">
    <property type="entry name" value="P450"/>
</dbReference>
<keyword evidence="3" id="KW-0560">Oxidoreductase</keyword>
<dbReference type="Pfam" id="PF00067">
    <property type="entry name" value="p450"/>
    <property type="match status" value="2"/>
</dbReference>
<comment type="similarity">
    <text evidence="1">Belongs to the cytochrome P450 family.</text>
</comment>
<evidence type="ECO:0000256" key="4">
    <source>
        <dbReference type="ARBA" id="ARBA00023004"/>
    </source>
</evidence>
<dbReference type="eggNOG" id="KOG0157">
    <property type="taxonomic scope" value="Eukaryota"/>
</dbReference>
<dbReference type="GO" id="GO:0004497">
    <property type="term" value="F:monooxygenase activity"/>
    <property type="evidence" value="ECO:0007669"/>
    <property type="project" value="InterPro"/>
</dbReference>
<evidence type="ECO:0000256" key="1">
    <source>
        <dbReference type="ARBA" id="ARBA00010617"/>
    </source>
</evidence>
<dbReference type="Gene3D" id="1.10.630.10">
    <property type="entry name" value="Cytochrome P450"/>
    <property type="match status" value="3"/>
</dbReference>
<accession>K3X3K7</accession>
<keyword evidence="7" id="KW-1185">Reference proteome</keyword>
<dbReference type="EnsemblProtists" id="PYU1_T011806">
    <property type="protein sequence ID" value="PYU1_T011806"/>
    <property type="gene ID" value="PYU1_G011780"/>
</dbReference>
<keyword evidence="5" id="KW-0349">Heme</keyword>
<reference evidence="7" key="1">
    <citation type="journal article" date="2010" name="Genome Biol.">
        <title>Genome sequence of the necrotrophic plant pathogen Pythium ultimum reveals original pathogenicity mechanisms and effector repertoire.</title>
        <authorList>
            <person name="Levesque C.A."/>
            <person name="Brouwer H."/>
            <person name="Cano L."/>
            <person name="Hamilton J.P."/>
            <person name="Holt C."/>
            <person name="Huitema E."/>
            <person name="Raffaele S."/>
            <person name="Robideau G.P."/>
            <person name="Thines M."/>
            <person name="Win J."/>
            <person name="Zerillo M.M."/>
            <person name="Beakes G.W."/>
            <person name="Boore J.L."/>
            <person name="Busam D."/>
            <person name="Dumas B."/>
            <person name="Ferriera S."/>
            <person name="Fuerstenberg S.I."/>
            <person name="Gachon C.M."/>
            <person name="Gaulin E."/>
            <person name="Govers F."/>
            <person name="Grenville-Briggs L."/>
            <person name="Horner N."/>
            <person name="Hostetler J."/>
            <person name="Jiang R.H."/>
            <person name="Johnson J."/>
            <person name="Krajaejun T."/>
            <person name="Lin H."/>
            <person name="Meijer H.J."/>
            <person name="Moore B."/>
            <person name="Morris P."/>
            <person name="Phuntmart V."/>
            <person name="Puiu D."/>
            <person name="Shetty J."/>
            <person name="Stajich J.E."/>
            <person name="Tripathy S."/>
            <person name="Wawra S."/>
            <person name="van West P."/>
            <person name="Whitty B.R."/>
            <person name="Coutinho P.M."/>
            <person name="Henrissat B."/>
            <person name="Martin F."/>
            <person name="Thomas P.D."/>
            <person name="Tyler B.M."/>
            <person name="De Vries R.P."/>
            <person name="Kamoun S."/>
            <person name="Yandell M."/>
            <person name="Tisserat N."/>
            <person name="Buell C.R."/>
        </authorList>
    </citation>
    <scope>NUCLEOTIDE SEQUENCE</scope>
    <source>
        <strain evidence="7">DAOM:BR144</strain>
    </source>
</reference>
<sequence>MAALAVSPASVCCALLTIALSVSIVILGSALRLKLRIAKGLASVPGPQGTFLLGMLPTALKHKSRIHDFVNELLEIYGGRMKIPWNIFGNGALYVTAPENVQHILATNHSNYIKSQRFIGATGRVFGKSLLALNHAHTADNGEMVRIQRKVVVKVFTTSNFRIFSEQIFHKYAEKMIAIVESQGGKCDMHEISSQYTLQSIFDIACGISLQDVDPKLGLSFIKAMDYVFSYISVRMLAKPYYKYLWWCMPSEYKMKRNEQIMIDLAESILGPRLQESDDKLAKHSDIASLFIRKARELEGDGAAVLDVSTLRSIFLTFIFAGKDTTSSAITYTMYALAQYPDVQEKLVNELQQVKNATFTYEDVKSMRYLDAVVSETLRLYPTVPSNMKLAVKDDYLPDGTFVPAGAEVVYHTWYMGRHNPIFGDDPLVFRPERWLEMKTRPSAYDLPVFQAGPRICVGMNMALAETKMFVAVMVGSPEDIQHVLTIKYDSYVRGQRFIDSVGWVFDRTYLALNHARAPDNGKMLRIQRKLGVKVFTTSNFCVFSEHVFHKYAESIAAIVEAQGGKCDMHEVSSQYTMQTIFDVVCGIPLADVDPKLGLSFLKTMDIVFGHILVRLVTKPYYKYFWWRMPSEYAMKRSETIMLNLANTTLKKRLQESPGEIRARADIMSLFIQRAREQSNDKEASSVLGIRTLYSTFLGLVFAGNDTSSSVITYTFYALVQYPEAHPSGKKNRGHHNPIFGDNRLELRPERWLQMKTRPSVYDFPVFQAGSRICPGMNMALLEVRMFVAVMIQHFHVQTQDGEKLFDRGYTVSPTLTMVAPP</sequence>
<dbReference type="STRING" id="431595.K3X3K7"/>
<evidence type="ECO:0000256" key="2">
    <source>
        <dbReference type="ARBA" id="ARBA00022723"/>
    </source>
</evidence>
<dbReference type="EMBL" id="GL376637">
    <property type="status" value="NOT_ANNOTATED_CDS"/>
    <property type="molecule type" value="Genomic_DNA"/>
</dbReference>
<evidence type="ECO:0000256" key="5">
    <source>
        <dbReference type="PIRSR" id="PIRSR602401-1"/>
    </source>
</evidence>
<dbReference type="AlphaFoldDB" id="K3X3K7"/>
<dbReference type="GO" id="GO:0016705">
    <property type="term" value="F:oxidoreductase activity, acting on paired donors, with incorporation or reduction of molecular oxygen"/>
    <property type="evidence" value="ECO:0007669"/>
    <property type="project" value="InterPro"/>
</dbReference>